<gene>
    <name evidence="1" type="ORF">GGR21_002450</name>
</gene>
<dbReference type="AlphaFoldDB" id="A0A840CSB9"/>
<protein>
    <submittedName>
        <fullName evidence="1">Uncharacterized protein</fullName>
    </submittedName>
</protein>
<dbReference type="Proteomes" id="UP000555103">
    <property type="component" value="Unassembled WGS sequence"/>
</dbReference>
<organism evidence="1 2">
    <name type="scientific">Dysgonomonas hofstadii</name>
    <dbReference type="NCBI Taxonomy" id="637886"/>
    <lineage>
        <taxon>Bacteria</taxon>
        <taxon>Pseudomonadati</taxon>
        <taxon>Bacteroidota</taxon>
        <taxon>Bacteroidia</taxon>
        <taxon>Bacteroidales</taxon>
        <taxon>Dysgonomonadaceae</taxon>
        <taxon>Dysgonomonas</taxon>
    </lineage>
</organism>
<reference evidence="1 2" key="1">
    <citation type="submission" date="2020-08" db="EMBL/GenBank/DDBJ databases">
        <title>Genomic Encyclopedia of Type Strains, Phase IV (KMG-IV): sequencing the most valuable type-strain genomes for metagenomic binning, comparative biology and taxonomic classification.</title>
        <authorList>
            <person name="Goeker M."/>
        </authorList>
    </citation>
    <scope>NUCLEOTIDE SEQUENCE [LARGE SCALE GENOMIC DNA]</scope>
    <source>
        <strain evidence="1 2">DSM 104969</strain>
    </source>
</reference>
<keyword evidence="2" id="KW-1185">Reference proteome</keyword>
<accession>A0A840CSB9</accession>
<proteinExistence type="predicted"/>
<evidence type="ECO:0000313" key="1">
    <source>
        <dbReference type="EMBL" id="MBB4036544.1"/>
    </source>
</evidence>
<name>A0A840CSB9_9BACT</name>
<dbReference type="EMBL" id="JACIEP010000008">
    <property type="protein sequence ID" value="MBB4036544.1"/>
    <property type="molecule type" value="Genomic_DNA"/>
</dbReference>
<comment type="caution">
    <text evidence="1">The sequence shown here is derived from an EMBL/GenBank/DDBJ whole genome shotgun (WGS) entry which is preliminary data.</text>
</comment>
<evidence type="ECO:0000313" key="2">
    <source>
        <dbReference type="Proteomes" id="UP000555103"/>
    </source>
</evidence>
<dbReference type="RefSeq" id="WP_183307445.1">
    <property type="nucleotide sequence ID" value="NZ_JACIEP010000008.1"/>
</dbReference>
<sequence length="378" mass="40872">MNECLVTQLKGVVNNDSLLKLGELRFSLSHTRSSTVSNLFMILSDKANTVSLSETCTMSTSSDMSNPVTVSGSVEIPANTACYFNIPYGSTIDVSIRDKYSIRNLITNGYSYNFRGISFLTSLTGLVLFPSELLVLDSLKQKPATGSFQLIARVNEQYESIVFDAGELKFESIPTTSASIYLNSYKITGKFSPGPISFATTGAISLSVERSNVSFDPAIDLEIKNGKLRDLRISDSLVSGDLGALFAKLLSDGVLWDETTTVGLAARNMDTLSGDIARCPFAFFTNTDGSYNEYRQRGLSSFSWSIRPQGFILALEKVKLGNFVDAMLIDQATKELHPTAAASSWLKSIYVIGTRTAASDAAVQTLTDKGVTVTVTAG</sequence>